<gene>
    <name evidence="1" type="ORF">C1H46_008028</name>
</gene>
<keyword evidence="2" id="KW-1185">Reference proteome</keyword>
<evidence type="ECO:0000313" key="1">
    <source>
        <dbReference type="EMBL" id="TQE06394.1"/>
    </source>
</evidence>
<reference evidence="1 2" key="1">
    <citation type="journal article" date="2019" name="G3 (Bethesda)">
        <title>Sequencing of a Wild Apple (Malus baccata) Genome Unravels the Differences Between Cultivated and Wild Apple Species Regarding Disease Resistance and Cold Tolerance.</title>
        <authorList>
            <person name="Chen X."/>
        </authorList>
    </citation>
    <scope>NUCLEOTIDE SEQUENCE [LARGE SCALE GENOMIC DNA]</scope>
    <source>
        <strain evidence="2">cv. Shandingzi</strain>
        <tissue evidence="1">Leaves</tissue>
    </source>
</reference>
<protein>
    <submittedName>
        <fullName evidence="1">Uncharacterized protein</fullName>
    </submittedName>
</protein>
<sequence length="52" mass="5830">MSLRAYELEEELAEEIAARQLEEDFDAPGSLVHQLPIKQLFPLPTPPPTNAL</sequence>
<name>A0A540N5S8_MALBA</name>
<accession>A0A540N5S8</accession>
<dbReference type="Proteomes" id="UP000315295">
    <property type="component" value="Unassembled WGS sequence"/>
</dbReference>
<organism evidence="1 2">
    <name type="scientific">Malus baccata</name>
    <name type="common">Siberian crab apple</name>
    <name type="synonym">Pyrus baccata</name>
    <dbReference type="NCBI Taxonomy" id="106549"/>
    <lineage>
        <taxon>Eukaryota</taxon>
        <taxon>Viridiplantae</taxon>
        <taxon>Streptophyta</taxon>
        <taxon>Embryophyta</taxon>
        <taxon>Tracheophyta</taxon>
        <taxon>Spermatophyta</taxon>
        <taxon>Magnoliopsida</taxon>
        <taxon>eudicotyledons</taxon>
        <taxon>Gunneridae</taxon>
        <taxon>Pentapetalae</taxon>
        <taxon>rosids</taxon>
        <taxon>fabids</taxon>
        <taxon>Rosales</taxon>
        <taxon>Rosaceae</taxon>
        <taxon>Amygdaloideae</taxon>
        <taxon>Maleae</taxon>
        <taxon>Malus</taxon>
    </lineage>
</organism>
<dbReference type="AlphaFoldDB" id="A0A540N5S8"/>
<comment type="caution">
    <text evidence="1">The sequence shown here is derived from an EMBL/GenBank/DDBJ whole genome shotgun (WGS) entry which is preliminary data.</text>
</comment>
<proteinExistence type="predicted"/>
<evidence type="ECO:0000313" key="2">
    <source>
        <dbReference type="Proteomes" id="UP000315295"/>
    </source>
</evidence>
<dbReference type="EMBL" id="VIEB01000104">
    <property type="protein sequence ID" value="TQE06394.1"/>
    <property type="molecule type" value="Genomic_DNA"/>
</dbReference>